<feature type="transmembrane region" description="Helical" evidence="1">
    <location>
        <begin position="58"/>
        <end position="74"/>
    </location>
</feature>
<feature type="transmembrane region" description="Helical" evidence="1">
    <location>
        <begin position="6"/>
        <end position="24"/>
    </location>
</feature>
<feature type="domain" description="CBU-0592-like" evidence="2">
    <location>
        <begin position="7"/>
        <end position="80"/>
    </location>
</feature>
<reference evidence="3 4" key="1">
    <citation type="submission" date="2019-08" db="EMBL/GenBank/DDBJ databases">
        <authorList>
            <person name="Peeters C."/>
        </authorList>
    </citation>
    <scope>NUCLEOTIDE SEQUENCE [LARGE SCALE GENOMIC DNA]</scope>
    <source>
        <strain evidence="3 4">LMG 31115</strain>
    </source>
</reference>
<dbReference type="InterPro" id="IPR058058">
    <property type="entry name" value="CBU_0592-like"/>
</dbReference>
<evidence type="ECO:0000256" key="1">
    <source>
        <dbReference type="SAM" id="Phobius"/>
    </source>
</evidence>
<keyword evidence="1" id="KW-1133">Transmembrane helix</keyword>
<evidence type="ECO:0000313" key="4">
    <source>
        <dbReference type="Proteomes" id="UP000333828"/>
    </source>
</evidence>
<sequence length="83" mass="8998">MPLSPPDFIGILGAAFVVLAYFLNQTDRLSSGDWRFPAINLSGSALITVSLVYNPNPASLLIEIFWGAISLYGLQKTLRRASA</sequence>
<evidence type="ECO:0000313" key="3">
    <source>
        <dbReference type="EMBL" id="VVD62623.1"/>
    </source>
</evidence>
<keyword evidence="1" id="KW-0472">Membrane</keyword>
<dbReference type="AlphaFoldDB" id="A0A5E4RIC3"/>
<dbReference type="EMBL" id="CABPSI010000001">
    <property type="protein sequence ID" value="VVD62623.1"/>
    <property type="molecule type" value="Genomic_DNA"/>
</dbReference>
<gene>
    <name evidence="3" type="ORF">PIN31115_00174</name>
</gene>
<dbReference type="NCBIfam" id="NF047864">
    <property type="entry name" value="CBU_0592_membra"/>
    <property type="match status" value="1"/>
</dbReference>
<protein>
    <recommendedName>
        <fullName evidence="2">CBU-0592-like domain-containing protein</fullName>
    </recommendedName>
</protein>
<dbReference type="Pfam" id="PF26604">
    <property type="entry name" value="CBU_0592"/>
    <property type="match status" value="1"/>
</dbReference>
<evidence type="ECO:0000259" key="2">
    <source>
        <dbReference type="Pfam" id="PF26604"/>
    </source>
</evidence>
<dbReference type="Proteomes" id="UP000333828">
    <property type="component" value="Unassembled WGS sequence"/>
</dbReference>
<proteinExistence type="predicted"/>
<organism evidence="3 4">
    <name type="scientific">Pandoraea iniqua</name>
    <dbReference type="NCBI Taxonomy" id="2508288"/>
    <lineage>
        <taxon>Bacteria</taxon>
        <taxon>Pseudomonadati</taxon>
        <taxon>Pseudomonadota</taxon>
        <taxon>Betaproteobacteria</taxon>
        <taxon>Burkholderiales</taxon>
        <taxon>Burkholderiaceae</taxon>
        <taxon>Pandoraea</taxon>
    </lineage>
</organism>
<keyword evidence="4" id="KW-1185">Reference proteome</keyword>
<feature type="transmembrane region" description="Helical" evidence="1">
    <location>
        <begin position="36"/>
        <end position="52"/>
    </location>
</feature>
<keyword evidence="1" id="KW-0812">Transmembrane</keyword>
<accession>A0A5E4RIC3</accession>
<name>A0A5E4RIC3_9BURK</name>